<dbReference type="VEuPathDB" id="PlasmoDB:AK88_03175"/>
<name>A0A0D9QJE3_PLAFR</name>
<dbReference type="EMBL" id="KQ001679">
    <property type="protein sequence ID" value="KJP87129.1"/>
    <property type="molecule type" value="Genomic_DNA"/>
</dbReference>
<dbReference type="InterPro" id="IPR036869">
    <property type="entry name" value="J_dom_sf"/>
</dbReference>
<dbReference type="OMA" id="TCMNVEE"/>
<evidence type="ECO:0000313" key="2">
    <source>
        <dbReference type="EMBL" id="KJP87129.1"/>
    </source>
</evidence>
<protein>
    <recommendedName>
        <fullName evidence="4">Mitochondrial import inner membrane translocase subunit TIM16</fullName>
    </recommendedName>
</protein>
<accession>A0A0D9QJE3</accession>
<evidence type="ECO:0008006" key="4">
    <source>
        <dbReference type="Google" id="ProtNLM"/>
    </source>
</evidence>
<proteinExistence type="predicted"/>
<dbReference type="GeneID" id="24268489"/>
<reference evidence="2 3" key="1">
    <citation type="submission" date="2014-03" db="EMBL/GenBank/DDBJ databases">
        <title>The Genome Sequence of Plasmodium fragile nilgiri.</title>
        <authorList>
            <consortium name="The Broad Institute Genomics Platform"/>
            <consortium name="The Broad Institute Genome Sequencing Center for Infectious Disease"/>
            <person name="Neafsey D."/>
            <person name="Duraisingh M."/>
            <person name="Young S.K."/>
            <person name="Zeng Q."/>
            <person name="Gargeya S."/>
            <person name="Abouelleil A."/>
            <person name="Alvarado L."/>
            <person name="Chapman S.B."/>
            <person name="Gainer-Dewar J."/>
            <person name="Goldberg J."/>
            <person name="Griggs A."/>
            <person name="Gujja S."/>
            <person name="Hansen M."/>
            <person name="Howarth C."/>
            <person name="Imamovic A."/>
            <person name="Larimer J."/>
            <person name="Pearson M."/>
            <person name="Poon T.W."/>
            <person name="Priest M."/>
            <person name="Roberts A."/>
            <person name="Saif S."/>
            <person name="Shea T."/>
            <person name="Sykes S."/>
            <person name="Wortman J."/>
            <person name="Nusbaum C."/>
            <person name="Birren B."/>
        </authorList>
    </citation>
    <scope>NUCLEOTIDE SEQUENCE [LARGE SCALE GENOMIC DNA]</scope>
    <source>
        <strain evidence="3">nilgiri</strain>
    </source>
</reference>
<feature type="chain" id="PRO_5002343974" description="Mitochondrial import inner membrane translocase subunit TIM16" evidence="1">
    <location>
        <begin position="24"/>
        <end position="123"/>
    </location>
</feature>
<feature type="signal peptide" evidence="1">
    <location>
        <begin position="1"/>
        <end position="23"/>
    </location>
</feature>
<keyword evidence="3" id="KW-1185">Reference proteome</keyword>
<dbReference type="Gene3D" id="1.10.287.110">
    <property type="entry name" value="DnaJ domain"/>
    <property type="match status" value="1"/>
</dbReference>
<dbReference type="OrthoDB" id="10262892at2759"/>
<dbReference type="AlphaFoldDB" id="A0A0D9QJE3"/>
<dbReference type="RefSeq" id="XP_012336220.1">
    <property type="nucleotide sequence ID" value="XM_012480797.1"/>
</dbReference>
<keyword evidence="1" id="KW-0732">Signal</keyword>
<evidence type="ECO:0000256" key="1">
    <source>
        <dbReference type="SAM" id="SignalP"/>
    </source>
</evidence>
<gene>
    <name evidence="2" type="ORF">AK88_03175</name>
</gene>
<dbReference type="Proteomes" id="UP000054561">
    <property type="component" value="Unassembled WGS sequence"/>
</dbReference>
<sequence length="123" mass="14344">MLPFRPLSQFVFQFLIITSTALGKAFIQAYKEIIKNRNTHFIKEKYSTCMNVEEALNILSVDKSKVYKKLTKEELNTLREEIHNRHMILSKLNEKSGPYNGSAYIQKKAEIARDVLLQSLKQH</sequence>
<evidence type="ECO:0000313" key="3">
    <source>
        <dbReference type="Proteomes" id="UP000054561"/>
    </source>
</evidence>
<organism evidence="2 3">
    <name type="scientific">Plasmodium fragile</name>
    <dbReference type="NCBI Taxonomy" id="5857"/>
    <lineage>
        <taxon>Eukaryota</taxon>
        <taxon>Sar</taxon>
        <taxon>Alveolata</taxon>
        <taxon>Apicomplexa</taxon>
        <taxon>Aconoidasida</taxon>
        <taxon>Haemosporida</taxon>
        <taxon>Plasmodiidae</taxon>
        <taxon>Plasmodium</taxon>
        <taxon>Plasmodium (Plasmodium)</taxon>
    </lineage>
</organism>